<feature type="region of interest" description="Disordered" evidence="1">
    <location>
        <begin position="117"/>
        <end position="168"/>
    </location>
</feature>
<feature type="region of interest" description="Disordered" evidence="1">
    <location>
        <begin position="54"/>
        <end position="73"/>
    </location>
</feature>
<feature type="compositionally biased region" description="Basic residues" evidence="1">
    <location>
        <begin position="123"/>
        <end position="132"/>
    </location>
</feature>
<proteinExistence type="predicted"/>
<reference evidence="2" key="1">
    <citation type="journal article" date="2020" name="Stud. Mycol.">
        <title>101 Dothideomycetes genomes: a test case for predicting lifestyles and emergence of pathogens.</title>
        <authorList>
            <person name="Haridas S."/>
            <person name="Albert R."/>
            <person name="Binder M."/>
            <person name="Bloem J."/>
            <person name="Labutti K."/>
            <person name="Salamov A."/>
            <person name="Andreopoulos B."/>
            <person name="Baker S."/>
            <person name="Barry K."/>
            <person name="Bills G."/>
            <person name="Bluhm B."/>
            <person name="Cannon C."/>
            <person name="Castanera R."/>
            <person name="Culley D."/>
            <person name="Daum C."/>
            <person name="Ezra D."/>
            <person name="Gonzalez J."/>
            <person name="Henrissat B."/>
            <person name="Kuo A."/>
            <person name="Liang C."/>
            <person name="Lipzen A."/>
            <person name="Lutzoni F."/>
            <person name="Magnuson J."/>
            <person name="Mondo S."/>
            <person name="Nolan M."/>
            <person name="Ohm R."/>
            <person name="Pangilinan J."/>
            <person name="Park H.-J."/>
            <person name="Ramirez L."/>
            <person name="Alfaro M."/>
            <person name="Sun H."/>
            <person name="Tritt A."/>
            <person name="Yoshinaga Y."/>
            <person name="Zwiers L.-H."/>
            <person name="Turgeon B."/>
            <person name="Goodwin S."/>
            <person name="Spatafora J."/>
            <person name="Crous P."/>
            <person name="Grigoriev I."/>
        </authorList>
    </citation>
    <scope>NUCLEOTIDE SEQUENCE</scope>
    <source>
        <strain evidence="2">CBS 279.74</strain>
    </source>
</reference>
<feature type="compositionally biased region" description="Basic and acidic residues" evidence="1">
    <location>
        <begin position="133"/>
        <end position="143"/>
    </location>
</feature>
<evidence type="ECO:0000313" key="3">
    <source>
        <dbReference type="Proteomes" id="UP000799428"/>
    </source>
</evidence>
<keyword evidence="3" id="KW-1185">Reference proteome</keyword>
<dbReference type="EMBL" id="MU005770">
    <property type="protein sequence ID" value="KAF2709839.1"/>
    <property type="molecule type" value="Genomic_DNA"/>
</dbReference>
<dbReference type="Proteomes" id="UP000799428">
    <property type="component" value="Unassembled WGS sequence"/>
</dbReference>
<protein>
    <submittedName>
        <fullName evidence="2">Uncharacterized protein</fullName>
    </submittedName>
</protein>
<dbReference type="AlphaFoldDB" id="A0A6G1KAB4"/>
<name>A0A6G1KAB4_9PLEO</name>
<sequence length="326" mass="37839">MSEEGMVRIRQPIAAGLRNNLEQSSLLRCDEDSGRVSPKLLARHRARTWLALKGPRSPHTRRPLEQPLSSALSSKRELGTWKPDISRCRRLKWSCHYDCFRHATHARCYGGKAMETTRDKAMRKPQKQHRSRIRNERGVEPLSHKHSMQQLRAGKRTPKTTHDPRRGTFNPTERYENAWWRPSLAIDLQKRSGDVMFLWKHGHIIAICGSWKSLEYEDFNVHCAPVEERLGGFQARMPFSILRHLLGWDELMLILPWSWGAHIRTHVLRSSLRSCTAGNLFSDTPSDLFPQRLRLSSPGSQVKRSLRLYLWPIDVFPDGLARGQHR</sequence>
<evidence type="ECO:0000256" key="1">
    <source>
        <dbReference type="SAM" id="MobiDB-lite"/>
    </source>
</evidence>
<gene>
    <name evidence="2" type="ORF">K504DRAFT_502547</name>
</gene>
<organism evidence="2 3">
    <name type="scientific">Pleomassaria siparia CBS 279.74</name>
    <dbReference type="NCBI Taxonomy" id="1314801"/>
    <lineage>
        <taxon>Eukaryota</taxon>
        <taxon>Fungi</taxon>
        <taxon>Dikarya</taxon>
        <taxon>Ascomycota</taxon>
        <taxon>Pezizomycotina</taxon>
        <taxon>Dothideomycetes</taxon>
        <taxon>Pleosporomycetidae</taxon>
        <taxon>Pleosporales</taxon>
        <taxon>Pleomassariaceae</taxon>
        <taxon>Pleomassaria</taxon>
    </lineage>
</organism>
<accession>A0A6G1KAB4</accession>
<evidence type="ECO:0000313" key="2">
    <source>
        <dbReference type="EMBL" id="KAF2709839.1"/>
    </source>
</evidence>